<feature type="compositionally biased region" description="Low complexity" evidence="2">
    <location>
        <begin position="296"/>
        <end position="323"/>
    </location>
</feature>
<dbReference type="EMBL" id="PDLM01000007">
    <property type="protein sequence ID" value="RDW73365.1"/>
    <property type="molecule type" value="Genomic_DNA"/>
</dbReference>
<feature type="compositionally biased region" description="Pro residues" evidence="2">
    <location>
        <begin position="39"/>
        <end position="48"/>
    </location>
</feature>
<dbReference type="Proteomes" id="UP000256645">
    <property type="component" value="Unassembled WGS sequence"/>
</dbReference>
<feature type="coiled-coil region" evidence="1">
    <location>
        <begin position="468"/>
        <end position="518"/>
    </location>
</feature>
<feature type="compositionally biased region" description="Low complexity" evidence="2">
    <location>
        <begin position="356"/>
        <end position="367"/>
    </location>
</feature>
<feature type="compositionally biased region" description="Polar residues" evidence="2">
    <location>
        <begin position="529"/>
        <end position="538"/>
    </location>
</feature>
<feature type="compositionally biased region" description="Acidic residues" evidence="2">
    <location>
        <begin position="552"/>
        <end position="574"/>
    </location>
</feature>
<keyword evidence="1" id="KW-0175">Coiled coil</keyword>
<keyword evidence="4" id="KW-1185">Reference proteome</keyword>
<evidence type="ECO:0000313" key="4">
    <source>
        <dbReference type="Proteomes" id="UP000256645"/>
    </source>
</evidence>
<name>A0A3D8RH33_9HELO</name>
<feature type="compositionally biased region" description="Low complexity" evidence="2">
    <location>
        <begin position="12"/>
        <end position="38"/>
    </location>
</feature>
<feature type="region of interest" description="Disordered" evidence="2">
    <location>
        <begin position="261"/>
        <end position="466"/>
    </location>
</feature>
<dbReference type="AlphaFoldDB" id="A0A3D8RH33"/>
<dbReference type="STRING" id="1849047.A0A3D8RH33"/>
<dbReference type="OrthoDB" id="2555519at2759"/>
<evidence type="ECO:0000256" key="2">
    <source>
        <dbReference type="SAM" id="MobiDB-lite"/>
    </source>
</evidence>
<evidence type="ECO:0000256" key="1">
    <source>
        <dbReference type="SAM" id="Coils"/>
    </source>
</evidence>
<feature type="region of interest" description="Disordered" evidence="2">
    <location>
        <begin position="690"/>
        <end position="713"/>
    </location>
</feature>
<dbReference type="PANTHER" id="PTHR38701">
    <property type="entry name" value="CHROMOSOME 8, WHOLE GENOME SHOTGUN SEQUENCE"/>
    <property type="match status" value="1"/>
</dbReference>
<feature type="compositionally biased region" description="Low complexity" evidence="2">
    <location>
        <begin position="169"/>
        <end position="182"/>
    </location>
</feature>
<feature type="region of interest" description="Disordered" evidence="2">
    <location>
        <begin position="529"/>
        <end position="591"/>
    </location>
</feature>
<evidence type="ECO:0000313" key="3">
    <source>
        <dbReference type="EMBL" id="RDW73365.1"/>
    </source>
</evidence>
<feature type="compositionally biased region" description="Polar residues" evidence="2">
    <location>
        <begin position="422"/>
        <end position="436"/>
    </location>
</feature>
<feature type="compositionally biased region" description="Polar residues" evidence="2">
    <location>
        <begin position="142"/>
        <end position="156"/>
    </location>
</feature>
<feature type="compositionally biased region" description="Polar residues" evidence="2">
    <location>
        <begin position="90"/>
        <end position="101"/>
    </location>
</feature>
<protein>
    <submittedName>
        <fullName evidence="3">Uncharacterized protein</fullName>
    </submittedName>
</protein>
<dbReference type="PANTHER" id="PTHR38701:SF1">
    <property type="entry name" value="UP-REGULATED DURING SEPTATION PROTEIN 1 DOMAIN-CONTAINING PROTEIN"/>
    <property type="match status" value="1"/>
</dbReference>
<feature type="compositionally biased region" description="Polar residues" evidence="2">
    <location>
        <begin position="341"/>
        <end position="354"/>
    </location>
</feature>
<feature type="compositionally biased region" description="Polar residues" evidence="2">
    <location>
        <begin position="65"/>
        <end position="74"/>
    </location>
</feature>
<organism evidence="3 4">
    <name type="scientific">Coleophoma cylindrospora</name>
    <dbReference type="NCBI Taxonomy" id="1849047"/>
    <lineage>
        <taxon>Eukaryota</taxon>
        <taxon>Fungi</taxon>
        <taxon>Dikarya</taxon>
        <taxon>Ascomycota</taxon>
        <taxon>Pezizomycotina</taxon>
        <taxon>Leotiomycetes</taxon>
        <taxon>Helotiales</taxon>
        <taxon>Dermateaceae</taxon>
        <taxon>Coleophoma</taxon>
    </lineage>
</organism>
<sequence length="713" mass="77049">MRAFMTVSRRLSTTTASNPNTNNSSNSENQSNLNTPTRTRPPPRPPLQPREQNAMVARVPPKASQPLSVKSGNANMPDKHNISRPFIPTLSATAKQGNRTPLTPRVAAPTSTANVTPVARKGVRTERSENHGAPNSREDLSLPTTPYLSNNVTPRSGSRKTRVESPANTPSGTPTSHPSTEPLRLAQDTPSHAPALGIYEGEAPPRKVNVAFSSEISYHAPPPRTSGDAKFFFANEAKSAAAPAPRPALSKQTSSTFFYANGGSVPPPMKSPGSAVGSSVGEDSSQPRFLHANGTPNLNSLPSPHLPVARSTTSNSSRITSPRLPTSAPMSPLPYPRPTSPHRQNQHAPVTTLRSAPGRISPAPGRPAAGGRGNSGQNLIAGQRRSIDGTQRTFGHGRSESLGSIEAKTPPSRKISVGSYEVQGSTTPSGSALSPISLSASNELLEEEENADNASGESQSPIKTGHSIEHMNELAANARRERKVLDLEITNSSLEAINRTLERQMRKQTAELRRYRRLSRTGRLSIATSASLRTSEGSVSLDGAEGSQLSDMSDEDDEDLSDEEEFSSEDETADETTLSPEAMAESDARYRRRDEKRLQLDLIKHQQLLTDSQKMNQSLKRCLGWTEELINEGKKALDYRVRVSDIELGGRVLAPDEIALREQMDDQDEEAEALQSPLLREVMKAAAWGGFGRDDRDSGIEVDPETGLQRELQ</sequence>
<accession>A0A3D8RH33</accession>
<reference evidence="3 4" key="1">
    <citation type="journal article" date="2018" name="IMA Fungus">
        <title>IMA Genome-F 9: Draft genome sequence of Annulohypoxylon stygium, Aspergillus mulundensis, Berkeleyomyces basicola (syn. Thielaviopsis basicola), Ceratocystis smalleyi, two Cercospora beticola strains, Coleophoma cylindrospora, Fusarium fracticaudum, Phialophora cf. hyalina, and Morchella septimelata.</title>
        <authorList>
            <person name="Wingfield B.D."/>
            <person name="Bills G.F."/>
            <person name="Dong Y."/>
            <person name="Huang W."/>
            <person name="Nel W.J."/>
            <person name="Swalarsk-Parry B.S."/>
            <person name="Vaghefi N."/>
            <person name="Wilken P.M."/>
            <person name="An Z."/>
            <person name="de Beer Z.W."/>
            <person name="De Vos L."/>
            <person name="Chen L."/>
            <person name="Duong T.A."/>
            <person name="Gao Y."/>
            <person name="Hammerbacher A."/>
            <person name="Kikkert J.R."/>
            <person name="Li Y."/>
            <person name="Li H."/>
            <person name="Li K."/>
            <person name="Li Q."/>
            <person name="Liu X."/>
            <person name="Ma X."/>
            <person name="Naidoo K."/>
            <person name="Pethybridge S.J."/>
            <person name="Sun J."/>
            <person name="Steenkamp E.T."/>
            <person name="van der Nest M.A."/>
            <person name="van Wyk S."/>
            <person name="Wingfield M.J."/>
            <person name="Xiong C."/>
            <person name="Yue Q."/>
            <person name="Zhang X."/>
        </authorList>
    </citation>
    <scope>NUCLEOTIDE SEQUENCE [LARGE SCALE GENOMIC DNA]</scope>
    <source>
        <strain evidence="3 4">BP6252</strain>
    </source>
</reference>
<feature type="region of interest" description="Disordered" evidence="2">
    <location>
        <begin position="1"/>
        <end position="187"/>
    </location>
</feature>
<comment type="caution">
    <text evidence="3">The sequence shown here is derived from an EMBL/GenBank/DDBJ whole genome shotgun (WGS) entry which is preliminary data.</text>
</comment>
<feature type="compositionally biased region" description="Basic and acidic residues" evidence="2">
    <location>
        <begin position="123"/>
        <end position="140"/>
    </location>
</feature>
<gene>
    <name evidence="3" type="ORF">BP6252_07272</name>
</gene>
<proteinExistence type="predicted"/>